<protein>
    <submittedName>
        <fullName evidence="1">Uncharacterized protein</fullName>
    </submittedName>
</protein>
<accession>A0ABY9JPI6</accession>
<evidence type="ECO:0000313" key="2">
    <source>
        <dbReference type="Proteomes" id="UP001197974"/>
    </source>
</evidence>
<evidence type="ECO:0000313" key="1">
    <source>
        <dbReference type="EMBL" id="WLR41314.1"/>
    </source>
</evidence>
<dbReference type="Proteomes" id="UP001197974">
    <property type="component" value="Chromosome"/>
</dbReference>
<dbReference type="EMBL" id="CP129013">
    <property type="protein sequence ID" value="WLR41314.1"/>
    <property type="molecule type" value="Genomic_DNA"/>
</dbReference>
<proteinExistence type="predicted"/>
<gene>
    <name evidence="1" type="ORF">LC087_10285</name>
</gene>
<keyword evidence="2" id="KW-1185">Reference proteome</keyword>
<reference evidence="1 2" key="1">
    <citation type="submission" date="2023-06" db="EMBL/GenBank/DDBJ databases">
        <title>Five Gram-positive bacteria isolated from mangrove sediments in Shenzhen, Guangdong, China.</title>
        <authorList>
            <person name="Yu S."/>
            <person name="Zheng W."/>
            <person name="Huang Y."/>
        </authorList>
    </citation>
    <scope>NUCLEOTIDE SEQUENCE [LARGE SCALE GENOMIC DNA]</scope>
    <source>
        <strain evidence="1 2">SaN35-3</strain>
    </source>
</reference>
<name>A0ABY9JPI6_9BACI</name>
<organism evidence="1 2">
    <name type="scientific">Bacillus carboniphilus</name>
    <dbReference type="NCBI Taxonomy" id="86663"/>
    <lineage>
        <taxon>Bacteria</taxon>
        <taxon>Bacillati</taxon>
        <taxon>Bacillota</taxon>
        <taxon>Bacilli</taxon>
        <taxon>Bacillales</taxon>
        <taxon>Bacillaceae</taxon>
        <taxon>Bacillus</taxon>
    </lineage>
</organism>
<dbReference type="RefSeq" id="WP_226540353.1">
    <property type="nucleotide sequence ID" value="NZ_CP129013.1"/>
</dbReference>
<sequence length="172" mass="19532">MDPSLSSPWMTQSEKIIHTVGDDPLVRIRPLQEITSNLFILRIIVNGEKKAQALDSLITKEYCFSGVRLQVIVEEEFTRKRADQLCVKTALGIAELLVVALETNHLFKTVLLSERFGEVAVFPIISSQIIQFFNDDQSDYYENFNGVAANIFKDVMVDILNGMNINYSTERI</sequence>